<keyword evidence="2" id="KW-1133">Transmembrane helix</keyword>
<protein>
    <recommendedName>
        <fullName evidence="5">Transmembrane protein</fullName>
    </recommendedName>
</protein>
<evidence type="ECO:0000256" key="1">
    <source>
        <dbReference type="SAM" id="MobiDB-lite"/>
    </source>
</evidence>
<keyword evidence="2" id="KW-0812">Transmembrane</keyword>
<evidence type="ECO:0008006" key="5">
    <source>
        <dbReference type="Google" id="ProtNLM"/>
    </source>
</evidence>
<accession>A0AAN9ULK3</accession>
<keyword evidence="4" id="KW-1185">Reference proteome</keyword>
<keyword evidence="2" id="KW-0472">Membrane</keyword>
<dbReference type="PANTHER" id="PTHR35179:SF1">
    <property type="entry name" value="INTEGRAL MEMBRANE PROTEIN"/>
    <property type="match status" value="1"/>
</dbReference>
<feature type="region of interest" description="Disordered" evidence="1">
    <location>
        <begin position="413"/>
        <end position="446"/>
    </location>
</feature>
<feature type="transmembrane region" description="Helical" evidence="2">
    <location>
        <begin position="38"/>
        <end position="59"/>
    </location>
</feature>
<feature type="transmembrane region" description="Helical" evidence="2">
    <location>
        <begin position="184"/>
        <end position="202"/>
    </location>
</feature>
<name>A0AAN9ULK3_9PEZI</name>
<evidence type="ECO:0000313" key="4">
    <source>
        <dbReference type="Proteomes" id="UP001320420"/>
    </source>
</evidence>
<feature type="transmembrane region" description="Helical" evidence="2">
    <location>
        <begin position="102"/>
        <end position="121"/>
    </location>
</feature>
<proteinExistence type="predicted"/>
<dbReference type="Proteomes" id="UP001320420">
    <property type="component" value="Unassembled WGS sequence"/>
</dbReference>
<feature type="transmembrane region" description="Helical" evidence="2">
    <location>
        <begin position="71"/>
        <end position="96"/>
    </location>
</feature>
<feature type="transmembrane region" description="Helical" evidence="2">
    <location>
        <begin position="222"/>
        <end position="241"/>
    </location>
</feature>
<evidence type="ECO:0000256" key="2">
    <source>
        <dbReference type="SAM" id="Phobius"/>
    </source>
</evidence>
<sequence>MAPLSDRRDPDPDPGSVVDIFKPAWYRDDPVTDLDMNVVSIFWGMALMLTVFTFGKAARQTARSWARHRRVTAYVAMIWGAWAMNLVPSAVTWFHFYGVIPSSFWLLLFIVLFWSIQIQFLMQIIINRVSLLMDDPVQVRRLKWGVFGVILALTASVVVIWIPASLQVSPTWRELNAVWDRAKQAVLVLLDVGLNGYFLYCVRNRLIANGLDKYRSLFRLNILMVFIVVALDATFIGLMSLELSTAYLQFQPVAYLSKLYIEMSMAELIRKIVKSTNELNRVAYLSTINGVPLSASASNAPFVSLPATPTPTPPDIQVRSVVGGGGGGGGLLRPGLFVRQQQQHPSYLKGDIELGEYSDGCSGMGARAPPSSSPADALFTTTSVAQVQHPQPQQQGLSGVAIEDGYLNLAIGRVGGGSETSSTAPLRPRSQLERGQGSSDDDIRGA</sequence>
<gene>
    <name evidence="3" type="ORF">SLS62_007233</name>
</gene>
<comment type="caution">
    <text evidence="3">The sequence shown here is derived from an EMBL/GenBank/DDBJ whole genome shotgun (WGS) entry which is preliminary data.</text>
</comment>
<dbReference type="PANTHER" id="PTHR35179">
    <property type="entry name" value="PROTEIN CBG02620"/>
    <property type="match status" value="1"/>
</dbReference>
<dbReference type="AlphaFoldDB" id="A0AAN9ULK3"/>
<reference evidence="3 4" key="1">
    <citation type="submission" date="2024-02" db="EMBL/GenBank/DDBJ databases">
        <title>De novo assembly and annotation of 12 fungi associated with fruit tree decline syndrome in Ontario, Canada.</title>
        <authorList>
            <person name="Sulman M."/>
            <person name="Ellouze W."/>
            <person name="Ilyukhin E."/>
        </authorList>
    </citation>
    <scope>NUCLEOTIDE SEQUENCE [LARGE SCALE GENOMIC DNA]</scope>
    <source>
        <strain evidence="3 4">M11/M66-122</strain>
    </source>
</reference>
<evidence type="ECO:0000313" key="3">
    <source>
        <dbReference type="EMBL" id="KAK7750834.1"/>
    </source>
</evidence>
<organism evidence="3 4">
    <name type="scientific">Diatrype stigma</name>
    <dbReference type="NCBI Taxonomy" id="117547"/>
    <lineage>
        <taxon>Eukaryota</taxon>
        <taxon>Fungi</taxon>
        <taxon>Dikarya</taxon>
        <taxon>Ascomycota</taxon>
        <taxon>Pezizomycotina</taxon>
        <taxon>Sordariomycetes</taxon>
        <taxon>Xylariomycetidae</taxon>
        <taxon>Xylariales</taxon>
        <taxon>Diatrypaceae</taxon>
        <taxon>Diatrype</taxon>
    </lineage>
</organism>
<feature type="transmembrane region" description="Helical" evidence="2">
    <location>
        <begin position="142"/>
        <end position="164"/>
    </location>
</feature>
<dbReference type="EMBL" id="JAKJXP020000058">
    <property type="protein sequence ID" value="KAK7750834.1"/>
    <property type="molecule type" value="Genomic_DNA"/>
</dbReference>